<accession>A0ABT9HUE2</accession>
<comment type="caution">
    <text evidence="1">The sequence shown here is derived from an EMBL/GenBank/DDBJ whole genome shotgun (WGS) entry which is preliminary data.</text>
</comment>
<organism evidence="1 2">
    <name type="scientific">Rheinheimera baltica</name>
    <dbReference type="NCBI Taxonomy" id="67576"/>
    <lineage>
        <taxon>Bacteria</taxon>
        <taxon>Pseudomonadati</taxon>
        <taxon>Pseudomonadota</taxon>
        <taxon>Gammaproteobacteria</taxon>
        <taxon>Chromatiales</taxon>
        <taxon>Chromatiaceae</taxon>
        <taxon>Rheinheimera</taxon>
    </lineage>
</organism>
<reference evidence="1 2" key="1">
    <citation type="submission" date="2022-11" db="EMBL/GenBank/DDBJ databases">
        <title>Viruses from the air-sea interface of a natural surface slick.</title>
        <authorList>
            <person name="Rahlff J."/>
            <person name="Holmfeldt K."/>
        </authorList>
    </citation>
    <scope>NUCLEOTIDE SEQUENCE [LARGE SCALE GENOMIC DNA]</scope>
    <source>
        <strain evidence="1 2">SMS4</strain>
    </source>
</reference>
<sequence length="47" mass="5451">MSKPDHLNRVIAAFEQWRQTKNKHQTITPTPLRQQAVALLMSIRPAK</sequence>
<keyword evidence="2" id="KW-1185">Reference proteome</keyword>
<evidence type="ECO:0000313" key="2">
    <source>
        <dbReference type="Proteomes" id="UP001231109"/>
    </source>
</evidence>
<gene>
    <name evidence="1" type="ORF">ORJ04_02110</name>
</gene>
<protein>
    <submittedName>
        <fullName evidence="1">Uncharacterized protein</fullName>
    </submittedName>
</protein>
<evidence type="ECO:0000313" key="1">
    <source>
        <dbReference type="EMBL" id="MDP5134742.1"/>
    </source>
</evidence>
<name>A0ABT9HUE2_9GAMM</name>
<dbReference type="EMBL" id="JAPJDZ010000002">
    <property type="protein sequence ID" value="MDP5134742.1"/>
    <property type="molecule type" value="Genomic_DNA"/>
</dbReference>
<proteinExistence type="predicted"/>
<dbReference type="Proteomes" id="UP001231109">
    <property type="component" value="Unassembled WGS sequence"/>
</dbReference>
<dbReference type="RefSeq" id="WP_305973458.1">
    <property type="nucleotide sequence ID" value="NZ_JAPJDZ010000002.1"/>
</dbReference>